<proteinExistence type="inferred from homology"/>
<gene>
    <name evidence="3" type="ORF">FB381_0349</name>
</gene>
<accession>A0A543A1M7</accession>
<dbReference type="EMBL" id="VFOV01000001">
    <property type="protein sequence ID" value="TQL66487.1"/>
    <property type="molecule type" value="Genomic_DNA"/>
</dbReference>
<keyword evidence="2" id="KW-0560">Oxidoreductase</keyword>
<organism evidence="3 4">
    <name type="scientific">Nocardioides albertanoniae</name>
    <dbReference type="NCBI Taxonomy" id="1175486"/>
    <lineage>
        <taxon>Bacteria</taxon>
        <taxon>Bacillati</taxon>
        <taxon>Actinomycetota</taxon>
        <taxon>Actinomycetes</taxon>
        <taxon>Propionibacteriales</taxon>
        <taxon>Nocardioidaceae</taxon>
        <taxon>Nocardioides</taxon>
    </lineage>
</organism>
<dbReference type="PRINTS" id="PR00081">
    <property type="entry name" value="GDHRDH"/>
</dbReference>
<dbReference type="SUPFAM" id="SSF51735">
    <property type="entry name" value="NAD(P)-binding Rossmann-fold domains"/>
    <property type="match status" value="1"/>
</dbReference>
<dbReference type="InterPro" id="IPR036291">
    <property type="entry name" value="NAD(P)-bd_dom_sf"/>
</dbReference>
<keyword evidence="4" id="KW-1185">Reference proteome</keyword>
<dbReference type="InterPro" id="IPR002347">
    <property type="entry name" value="SDR_fam"/>
</dbReference>
<dbReference type="PANTHER" id="PTHR43180:SF33">
    <property type="entry name" value="15-HYDROXYPROSTAGLANDIN DEHYDROGENASE [NAD(+)]-LIKE"/>
    <property type="match status" value="1"/>
</dbReference>
<evidence type="ECO:0000313" key="4">
    <source>
        <dbReference type="Proteomes" id="UP000320209"/>
    </source>
</evidence>
<dbReference type="RefSeq" id="WP_211352299.1">
    <property type="nucleotide sequence ID" value="NZ_VFOV01000001.1"/>
</dbReference>
<evidence type="ECO:0000256" key="2">
    <source>
        <dbReference type="ARBA" id="ARBA00023002"/>
    </source>
</evidence>
<dbReference type="PROSITE" id="PS00061">
    <property type="entry name" value="ADH_SHORT"/>
    <property type="match status" value="1"/>
</dbReference>
<dbReference type="GO" id="GO:0016491">
    <property type="term" value="F:oxidoreductase activity"/>
    <property type="evidence" value="ECO:0007669"/>
    <property type="project" value="UniProtKB-KW"/>
</dbReference>
<dbReference type="CDD" id="cd05233">
    <property type="entry name" value="SDR_c"/>
    <property type="match status" value="1"/>
</dbReference>
<dbReference type="Proteomes" id="UP000320209">
    <property type="component" value="Unassembled WGS sequence"/>
</dbReference>
<name>A0A543A1M7_9ACTN</name>
<dbReference type="AlphaFoldDB" id="A0A543A1M7"/>
<dbReference type="Gene3D" id="3.40.50.720">
    <property type="entry name" value="NAD(P)-binding Rossmann-like Domain"/>
    <property type="match status" value="1"/>
</dbReference>
<sequence>MTTTLITGGAGGIGSAIARRLAARGDSVVLADMNADRGESLAAELGGLFVRTDVAAPADNERAVAAAIEAYGGLDLAVFTAATPGGTGLSGFDADAYRASSRVNLDGVVYGLAACWEPLRASDGSALVVSSIAGLLGSPDVFYSVAKHALVGLVRGAAMSGATMSPSGSVRVNALCPGFVDTPMLAPMCDALEAAGLPIADPAEVAIAAETVLSSRDTGEAWTVSAGREPELVRPPDIHL</sequence>
<reference evidence="3 4" key="1">
    <citation type="submission" date="2019-06" db="EMBL/GenBank/DDBJ databases">
        <title>Sequencing the genomes of 1000 actinobacteria strains.</title>
        <authorList>
            <person name="Klenk H.-P."/>
        </authorList>
    </citation>
    <scope>NUCLEOTIDE SEQUENCE [LARGE SCALE GENOMIC DNA]</scope>
    <source>
        <strain evidence="3 4">DSM 25218</strain>
    </source>
</reference>
<dbReference type="Pfam" id="PF00106">
    <property type="entry name" value="adh_short"/>
    <property type="match status" value="1"/>
</dbReference>
<comment type="similarity">
    <text evidence="1">Belongs to the short-chain dehydrogenases/reductases (SDR) family.</text>
</comment>
<dbReference type="PANTHER" id="PTHR43180">
    <property type="entry name" value="3-OXOACYL-(ACYL-CARRIER-PROTEIN) REDUCTASE (AFU_ORTHOLOGUE AFUA_6G11210)"/>
    <property type="match status" value="1"/>
</dbReference>
<evidence type="ECO:0000313" key="3">
    <source>
        <dbReference type="EMBL" id="TQL66487.1"/>
    </source>
</evidence>
<evidence type="ECO:0000256" key="1">
    <source>
        <dbReference type="ARBA" id="ARBA00006484"/>
    </source>
</evidence>
<comment type="caution">
    <text evidence="3">The sequence shown here is derived from an EMBL/GenBank/DDBJ whole genome shotgun (WGS) entry which is preliminary data.</text>
</comment>
<dbReference type="InterPro" id="IPR020904">
    <property type="entry name" value="Sc_DH/Rdtase_CS"/>
</dbReference>
<protein>
    <submittedName>
        <fullName evidence="3">NAD(P)-dependent dehydrogenase (Short-subunit alcohol dehydrogenase family)</fullName>
    </submittedName>
</protein>